<evidence type="ECO:0000313" key="3">
    <source>
        <dbReference type="Proteomes" id="UP001620295"/>
    </source>
</evidence>
<dbReference type="InterPro" id="IPR011990">
    <property type="entry name" value="TPR-like_helical_dom_sf"/>
</dbReference>
<keyword evidence="1" id="KW-0175">Coiled coil</keyword>
<evidence type="ECO:0000313" key="2">
    <source>
        <dbReference type="EMBL" id="MFK4267878.1"/>
    </source>
</evidence>
<keyword evidence="3" id="KW-1185">Reference proteome</keyword>
<dbReference type="Gene3D" id="1.25.40.10">
    <property type="entry name" value="Tetratricopeptide repeat domain"/>
    <property type="match status" value="1"/>
</dbReference>
<sequence length="455" mass="50985">MEADPRLAEAYRNSKGKQARITQFLAGAPAQMERYQNAPEASRAILDAAIDLRRFGHASMIQESVLIELAAATLDPEVFNTLDEDWFSASLEYTITLCRGASGPLSRVKRIPGTTPRNTETAYRLSDYLEQAGRAARANLFPPSEFLSIVLKYIQEVDQIRAIASSLEDTGRIFYAAQLYLRAMELGDHDSGHKLADILHYAEDLSGALEVAKYQYRKGDPEGAKYLAYYLYTDGQVTEAEELCINEFDKGNPKPWVKLREAYSLADDMDGHKALEGRILSRKFPELFFYIFDSGDLKSRYRESVAGLAEQLQVAEAEAEQLINEELATMKPRLELITQALTWNTEEMHAAVTRINELTQGQRSKEIRTLTWEIRTRIAACQRNGNFEGARTEIVKGLNSGVIGLEVLSDYLAQSEPSGVTDSVVRLGVDWQATPISAWNLADIRRACHDALNSR</sequence>
<dbReference type="EMBL" id="JBJDQH010000008">
    <property type="protein sequence ID" value="MFK4267878.1"/>
    <property type="molecule type" value="Genomic_DNA"/>
</dbReference>
<comment type="caution">
    <text evidence="2">The sequence shown here is derived from an EMBL/GenBank/DDBJ whole genome shotgun (WGS) entry which is preliminary data.</text>
</comment>
<organism evidence="2 3">
    <name type="scientific">Streptomyces milbemycinicus</name>
    <dbReference type="NCBI Taxonomy" id="476552"/>
    <lineage>
        <taxon>Bacteria</taxon>
        <taxon>Bacillati</taxon>
        <taxon>Actinomycetota</taxon>
        <taxon>Actinomycetes</taxon>
        <taxon>Kitasatosporales</taxon>
        <taxon>Streptomycetaceae</taxon>
        <taxon>Streptomyces</taxon>
    </lineage>
</organism>
<name>A0ABW8LPP8_9ACTN</name>
<gene>
    <name evidence="2" type="ORF">ACI2L5_23500</name>
</gene>
<protein>
    <submittedName>
        <fullName evidence="2">Uncharacterized protein</fullName>
    </submittedName>
</protein>
<feature type="coiled-coil region" evidence="1">
    <location>
        <begin position="298"/>
        <end position="325"/>
    </location>
</feature>
<dbReference type="SUPFAM" id="SSF81901">
    <property type="entry name" value="HCP-like"/>
    <property type="match status" value="1"/>
</dbReference>
<proteinExistence type="predicted"/>
<evidence type="ECO:0000256" key="1">
    <source>
        <dbReference type="SAM" id="Coils"/>
    </source>
</evidence>
<dbReference type="Proteomes" id="UP001620295">
    <property type="component" value="Unassembled WGS sequence"/>
</dbReference>
<reference evidence="2 3" key="1">
    <citation type="submission" date="2024-11" db="EMBL/GenBank/DDBJ databases">
        <title>The Natural Products Discovery Center: Release of the First 8490 Sequenced Strains for Exploring Actinobacteria Biosynthetic Diversity.</title>
        <authorList>
            <person name="Kalkreuter E."/>
            <person name="Kautsar S.A."/>
            <person name="Yang D."/>
            <person name="Bader C.D."/>
            <person name="Teijaro C.N."/>
            <person name="Fluegel L."/>
            <person name="Davis C.M."/>
            <person name="Simpson J.R."/>
            <person name="Lauterbach L."/>
            <person name="Steele A.D."/>
            <person name="Gui C."/>
            <person name="Meng S."/>
            <person name="Li G."/>
            <person name="Viehrig K."/>
            <person name="Ye F."/>
            <person name="Su P."/>
            <person name="Kiefer A.F."/>
            <person name="Nichols A."/>
            <person name="Cepeda A.J."/>
            <person name="Yan W."/>
            <person name="Fan B."/>
            <person name="Jiang Y."/>
            <person name="Adhikari A."/>
            <person name="Zheng C.-J."/>
            <person name="Schuster L."/>
            <person name="Cowan T.M."/>
            <person name="Smanski M.J."/>
            <person name="Chevrette M.G."/>
            <person name="De Carvalho L.P.S."/>
            <person name="Shen B."/>
        </authorList>
    </citation>
    <scope>NUCLEOTIDE SEQUENCE [LARGE SCALE GENOMIC DNA]</scope>
    <source>
        <strain evidence="2 3">NPDC020863</strain>
    </source>
</reference>
<accession>A0ABW8LPP8</accession>
<dbReference type="RefSeq" id="WP_404747056.1">
    <property type="nucleotide sequence ID" value="NZ_JBJDQH010000008.1"/>
</dbReference>